<evidence type="ECO:0000256" key="1">
    <source>
        <dbReference type="ARBA" id="ARBA00001966"/>
    </source>
</evidence>
<evidence type="ECO:0000256" key="2">
    <source>
        <dbReference type="ARBA" id="ARBA00005156"/>
    </source>
</evidence>
<comment type="caution">
    <text evidence="6">The sequence shown here is derived from an EMBL/GenBank/DDBJ whole genome shotgun (WGS) entry which is preliminary data.</text>
</comment>
<dbReference type="SFLD" id="SFLDS00032">
    <property type="entry name" value="Radical_SAM_3-amino-3-carboxyp"/>
    <property type="match status" value="1"/>
</dbReference>
<evidence type="ECO:0000256" key="4">
    <source>
        <dbReference type="ARBA" id="ARBA00023004"/>
    </source>
</evidence>
<keyword evidence="5" id="KW-0411">Iron-sulfur</keyword>
<dbReference type="GO" id="GO:0017183">
    <property type="term" value="P:protein histidyl modification to diphthamide"/>
    <property type="evidence" value="ECO:0007669"/>
    <property type="project" value="UniProtKB-UniPathway"/>
</dbReference>
<comment type="pathway">
    <text evidence="2">Protein modification; peptidyl-diphthamide biosynthesis.</text>
</comment>
<evidence type="ECO:0000256" key="3">
    <source>
        <dbReference type="ARBA" id="ARBA00022723"/>
    </source>
</evidence>
<dbReference type="Pfam" id="PF01866">
    <property type="entry name" value="Diphthamide_syn"/>
    <property type="match status" value="1"/>
</dbReference>
<dbReference type="InterPro" id="IPR016435">
    <property type="entry name" value="DPH1/DPH2"/>
</dbReference>
<dbReference type="InterPro" id="IPR042263">
    <property type="entry name" value="DPH1/DPH2_1"/>
</dbReference>
<keyword evidence="3" id="KW-0479">Metal-binding</keyword>
<dbReference type="Gene3D" id="3.40.50.11860">
    <property type="entry name" value="Diphthamide synthesis DPH1/DPH2 domain 3"/>
    <property type="match status" value="1"/>
</dbReference>
<dbReference type="InterPro" id="IPR042265">
    <property type="entry name" value="DPH1/DPH2_3"/>
</dbReference>
<evidence type="ECO:0000313" key="7">
    <source>
        <dbReference type="Proteomes" id="UP000717585"/>
    </source>
</evidence>
<evidence type="ECO:0000256" key="5">
    <source>
        <dbReference type="ARBA" id="ARBA00023014"/>
    </source>
</evidence>
<dbReference type="Proteomes" id="UP000717585">
    <property type="component" value="Unassembled WGS sequence"/>
</dbReference>
<dbReference type="GO" id="GO:0090560">
    <property type="term" value="F:2-(3-amino-3-carboxypropyl)histidine synthase activity"/>
    <property type="evidence" value="ECO:0007669"/>
    <property type="project" value="InterPro"/>
</dbReference>
<name>A0A8J6B903_9EUKA</name>
<evidence type="ECO:0000313" key="6">
    <source>
        <dbReference type="EMBL" id="KAG9392487.1"/>
    </source>
</evidence>
<dbReference type="GO" id="GO:0051536">
    <property type="term" value="F:iron-sulfur cluster binding"/>
    <property type="evidence" value="ECO:0007669"/>
    <property type="project" value="UniProtKB-KW"/>
</dbReference>
<organism evidence="6 7">
    <name type="scientific">Carpediemonas membranifera</name>
    <dbReference type="NCBI Taxonomy" id="201153"/>
    <lineage>
        <taxon>Eukaryota</taxon>
        <taxon>Metamonada</taxon>
        <taxon>Carpediemonas-like organisms</taxon>
        <taxon>Carpediemonas</taxon>
    </lineage>
</organism>
<sequence length="396" mass="43525">MDKEFLERIVARGVDFARDYGTVMLQSGPGKHTLEDSMEIFRQLTEKLPVTSVIFHGDHVARCCVDDLTAMRANCEAIIYIGNTCFAPSSLPHLVLPSIPDVTDMMADAKAIVEACQSEGWGKVVLVAEYSNWCLLPALADALAGLGLDASIQQMEDPTGELKSIHGRFVPADATPVYVGAESALETHLRMDSKIIHCSCPGVYVAGMVPTRRRYGVMNRLKQCTCIGLLPILHAPSDALNRTLDTLERHLVSRGLPTRVCYLADPTPDKMTNFPEIDGWVVVTECPNTAVPQWQANAFFDRSTVPYPVATVMELLASIDSVDWFTTRYQTDLRNMSTTIKALESSEWAVTRAVVKPVTWIPTVEGVVTLESGLSGRAEAYDHEKGLNAGLPLDKW</sequence>
<dbReference type="UniPathway" id="UPA00559"/>
<comment type="cofactor">
    <cofactor evidence="1">
        <name>[4Fe-4S] cluster</name>
        <dbReference type="ChEBI" id="CHEBI:49883"/>
    </cofactor>
</comment>
<dbReference type="OrthoDB" id="449241at2759"/>
<dbReference type="PANTHER" id="PTHR10762:SF2">
    <property type="entry name" value="2-(3-AMINO-3-CARBOXYPROPYL)HISTIDINE SYNTHASE SUBUNIT 2"/>
    <property type="match status" value="1"/>
</dbReference>
<dbReference type="NCBIfam" id="TIGR00322">
    <property type="entry name" value="diphth2_R"/>
    <property type="match status" value="1"/>
</dbReference>
<keyword evidence="7" id="KW-1185">Reference proteome</keyword>
<dbReference type="AlphaFoldDB" id="A0A8J6B903"/>
<dbReference type="GO" id="GO:0046872">
    <property type="term" value="F:metal ion binding"/>
    <property type="evidence" value="ECO:0007669"/>
    <property type="project" value="UniProtKB-KW"/>
</dbReference>
<dbReference type="Gene3D" id="3.40.50.11840">
    <property type="entry name" value="Diphthamide synthesis DPH1/DPH2 domain 1"/>
    <property type="match status" value="1"/>
</dbReference>
<keyword evidence="4" id="KW-0408">Iron</keyword>
<accession>A0A8J6B903</accession>
<dbReference type="EMBL" id="JAHDYR010000038">
    <property type="protein sequence ID" value="KAG9392487.1"/>
    <property type="molecule type" value="Genomic_DNA"/>
</dbReference>
<reference evidence="6" key="1">
    <citation type="submission" date="2021-05" db="EMBL/GenBank/DDBJ databases">
        <title>A free-living protist that lacks canonical eukaryotic 1 DNA replication and segregation systems.</title>
        <authorList>
            <person name="Salas-Leiva D.E."/>
            <person name="Tromer E.C."/>
            <person name="Curtis B.A."/>
            <person name="Jerlstrom-Hultqvist J."/>
            <person name="Kolisko M."/>
            <person name="Yi Z."/>
            <person name="Salas-Leiva J.S."/>
            <person name="Gallot-Lavallee L."/>
            <person name="Kops G.J.P.L."/>
            <person name="Archibald J.M."/>
            <person name="Simpson A.G.B."/>
            <person name="Roger A.J."/>
        </authorList>
    </citation>
    <scope>NUCLEOTIDE SEQUENCE</scope>
    <source>
        <strain evidence="6">BICM</strain>
    </source>
</reference>
<proteinExistence type="predicted"/>
<gene>
    <name evidence="6" type="ORF">J8273_5479</name>
</gene>
<protein>
    <submittedName>
        <fullName evidence="6">Diphthamide synthesis DPH1/DPH2</fullName>
    </submittedName>
</protein>
<dbReference type="PANTHER" id="PTHR10762">
    <property type="entry name" value="DIPHTHAMIDE BIOSYNTHESIS PROTEIN"/>
    <property type="match status" value="1"/>
</dbReference>